<dbReference type="STRING" id="121616.GA0070216_105368"/>
<proteinExistence type="predicted"/>
<evidence type="ECO:0000313" key="1">
    <source>
        <dbReference type="EMBL" id="SCF15623.1"/>
    </source>
</evidence>
<dbReference type="Proteomes" id="UP000198797">
    <property type="component" value="Unassembled WGS sequence"/>
</dbReference>
<sequence length="132" mass="14267">MASFDYDGRIFVAADPAGTDHGTTGDAGPLTGHYHQRGDLVWAEITGGAVRHGSLAGTCDAEGVVRFAYLEVLTDGTIVVGECVSRPERLPDGRIRLREQWRRHGPRRDSGVSVIEEAVPAPVAQEEVHQHV</sequence>
<protein>
    <submittedName>
        <fullName evidence="1">Uncharacterized protein</fullName>
    </submittedName>
</protein>
<name>A0A1C4Y4H8_9ACTN</name>
<dbReference type="AlphaFoldDB" id="A0A1C4Y4H8"/>
<keyword evidence="2" id="KW-1185">Reference proteome</keyword>
<dbReference type="RefSeq" id="WP_245722493.1">
    <property type="nucleotide sequence ID" value="NZ_CP192025.1"/>
</dbReference>
<dbReference type="InterPro" id="IPR058595">
    <property type="entry name" value="Avidin-like"/>
</dbReference>
<gene>
    <name evidence="1" type="ORF">GA0070216_105368</name>
</gene>
<organism evidence="1 2">
    <name type="scientific">Micromonospora matsumotoense</name>
    <dbReference type="NCBI Taxonomy" id="121616"/>
    <lineage>
        <taxon>Bacteria</taxon>
        <taxon>Bacillati</taxon>
        <taxon>Actinomycetota</taxon>
        <taxon>Actinomycetes</taxon>
        <taxon>Micromonosporales</taxon>
        <taxon>Micromonosporaceae</taxon>
        <taxon>Micromonospora</taxon>
    </lineage>
</organism>
<accession>A0A1C4Y4H8</accession>
<dbReference type="Pfam" id="PF26421">
    <property type="entry name" value="Avidin_like"/>
    <property type="match status" value="1"/>
</dbReference>
<reference evidence="2" key="1">
    <citation type="submission" date="2016-06" db="EMBL/GenBank/DDBJ databases">
        <authorList>
            <person name="Varghese N."/>
            <person name="Submissions Spin"/>
        </authorList>
    </citation>
    <scope>NUCLEOTIDE SEQUENCE [LARGE SCALE GENOMIC DNA]</scope>
    <source>
        <strain evidence="2">DSM 44100</strain>
    </source>
</reference>
<dbReference type="EMBL" id="FMCU01000005">
    <property type="protein sequence ID" value="SCF15623.1"/>
    <property type="molecule type" value="Genomic_DNA"/>
</dbReference>
<evidence type="ECO:0000313" key="2">
    <source>
        <dbReference type="Proteomes" id="UP000198797"/>
    </source>
</evidence>